<dbReference type="PROSITE" id="PS50817">
    <property type="entry name" value="INTEIN_N_TER"/>
    <property type="match status" value="1"/>
</dbReference>
<evidence type="ECO:0000259" key="5">
    <source>
        <dbReference type="SMART" id="SM00306"/>
    </source>
</evidence>
<accession>A0A3G3LYK8</accession>
<dbReference type="InterPro" id="IPR027417">
    <property type="entry name" value="P-loop_NTPase"/>
</dbReference>
<dbReference type="Pfam" id="PF17289">
    <property type="entry name" value="Terminase_6C"/>
    <property type="match status" value="1"/>
</dbReference>
<proteinExistence type="predicted"/>
<dbReference type="Gene3D" id="2.170.16.10">
    <property type="entry name" value="Hedgehog/Intein (Hint) domain"/>
    <property type="match status" value="1"/>
</dbReference>
<dbReference type="InterPro" id="IPR006517">
    <property type="entry name" value="Phage_terminase_lsu-like_C"/>
</dbReference>
<dbReference type="RefSeq" id="YP_010676578.1">
    <property type="nucleotide sequence ID" value="NC_071014.1"/>
</dbReference>
<name>A0A3G3LYK8_9CAUD</name>
<protein>
    <submittedName>
        <fullName evidence="6">Terminase</fullName>
    </submittedName>
</protein>
<dbReference type="Gene3D" id="3.40.50.300">
    <property type="entry name" value="P-loop containing nucleotide triphosphate hydrolases"/>
    <property type="match status" value="1"/>
</dbReference>
<dbReference type="KEGG" id="vg:77952940"/>
<dbReference type="InterPro" id="IPR035421">
    <property type="entry name" value="Terminase_6C"/>
</dbReference>
<reference evidence="6 7" key="1">
    <citation type="submission" date="2018-10" db="EMBL/GenBank/DDBJ databases">
        <authorList>
            <person name="Zack K."/>
            <person name="Garlena R.A."/>
            <person name="Russell D.A."/>
            <person name="Pope W.H."/>
            <person name="Jacobs-Sera D."/>
            <person name="Hatfull G.F."/>
        </authorList>
    </citation>
    <scope>NUCLEOTIDE SEQUENCE [LARGE SCALE GENOMIC DNA]</scope>
</reference>
<evidence type="ECO:0000256" key="2">
    <source>
        <dbReference type="ARBA" id="ARBA00022741"/>
    </source>
</evidence>
<evidence type="ECO:0000256" key="3">
    <source>
        <dbReference type="ARBA" id="ARBA00022840"/>
    </source>
</evidence>
<keyword evidence="4" id="KW-0231">Viral genome packaging</keyword>
<dbReference type="InterPro" id="IPR036844">
    <property type="entry name" value="Hint_dom_sf"/>
</dbReference>
<gene>
    <name evidence="6" type="primary">3</name>
    <name evidence="6" type="ORF">PBI_CANTARE_3</name>
</gene>
<evidence type="ECO:0000313" key="7">
    <source>
        <dbReference type="Proteomes" id="UP000279277"/>
    </source>
</evidence>
<organism evidence="6 7">
    <name type="scientific">Brevibacterium phage Cantare</name>
    <dbReference type="NCBI Taxonomy" id="2338395"/>
    <lineage>
        <taxon>Viruses</taxon>
        <taxon>Duplodnaviria</taxon>
        <taxon>Heunggongvirae</taxon>
        <taxon>Uroviricota</taxon>
        <taxon>Caudoviricetes</taxon>
        <taxon>Cantarevirus</taxon>
        <taxon>Cantarevirus cantare</taxon>
    </lineage>
</organism>
<evidence type="ECO:0000313" key="6">
    <source>
        <dbReference type="EMBL" id="AYQ99224.1"/>
    </source>
</evidence>
<dbReference type="SUPFAM" id="SSF51294">
    <property type="entry name" value="Hedgehog/intein (Hint) domain"/>
    <property type="match status" value="1"/>
</dbReference>
<dbReference type="InterPro" id="IPR003587">
    <property type="entry name" value="Hint_dom_N"/>
</dbReference>
<dbReference type="Proteomes" id="UP000279277">
    <property type="component" value="Segment"/>
</dbReference>
<feature type="domain" description="Hint" evidence="5">
    <location>
        <begin position="172"/>
        <end position="272"/>
    </location>
</feature>
<evidence type="ECO:0000256" key="1">
    <source>
        <dbReference type="ARBA" id="ARBA00022612"/>
    </source>
</evidence>
<dbReference type="InterPro" id="IPR006141">
    <property type="entry name" value="Intein_N"/>
</dbReference>
<dbReference type="GO" id="GO:0005524">
    <property type="term" value="F:ATP binding"/>
    <property type="evidence" value="ECO:0007669"/>
    <property type="project" value="UniProtKB-KW"/>
</dbReference>
<dbReference type="GeneID" id="77952940"/>
<evidence type="ECO:0000256" key="4">
    <source>
        <dbReference type="ARBA" id="ARBA00023219"/>
    </source>
</evidence>
<dbReference type="EMBL" id="MK016493">
    <property type="protein sequence ID" value="AYQ99224.1"/>
    <property type="molecule type" value="Genomic_DNA"/>
</dbReference>
<keyword evidence="3" id="KW-0067">ATP-binding</keyword>
<keyword evidence="2" id="KW-0547">Nucleotide-binding</keyword>
<dbReference type="GO" id="GO:0016539">
    <property type="term" value="P:intein-mediated protein splicing"/>
    <property type="evidence" value="ECO:0007669"/>
    <property type="project" value="InterPro"/>
</dbReference>
<keyword evidence="1" id="KW-1188">Viral release from host cell</keyword>
<dbReference type="SMART" id="SM00306">
    <property type="entry name" value="HintN"/>
    <property type="match status" value="1"/>
</dbReference>
<dbReference type="NCBIfam" id="TIGR01630">
    <property type="entry name" value="psiM2_ORF9"/>
    <property type="match status" value="1"/>
</dbReference>
<keyword evidence="7" id="KW-1185">Reference proteome</keyword>
<sequence>MTQHASGQFEEERVTRKLVQKNERDALAKKLAKLSPAQRLKILNSVQPRIVEKYMAHIPHPRQQVFLSLSNREVMFGGSGGGGKSDALLMSALQYVDVPGYSALLLRTTWPDLNKAGAILDRANQWFGGTDARKREGGRIWEFPTYDKNGDEALPARISFGYLDKENDKYKLQCYTDDHDLLTSRGWVPVNEVTVDDLVLSVNPETNVASFEAVSATHSYPYKGHLVDLFQSKGASMTVTPNHTMWVRNERGGLSPVRADELESHHEIPLTVDFAQKPYLSMHPVAIQNTAMKDREKRKVSDGVYGLPPRGIMTYLQAIASNGNIERSRVSFVHNHRQFVDGLMELCTRAGIRCTLHVAKRDDEKTVYELSWSHLNRRDYTKIGRAMDDPSPQNYLRHKKFDGMVYCVSTPKYQTLVVRHRGRVHVSGNSAEYQFIGFDELTQFNPAVYTYSFSRLRKPDVACINCSRPMKLVNGTWAHSKPNQGCRKPVPDPMVLAQYAPAPDGVSIFDVPLRVRSATNPGGRSHDYVRDRFVNPKTRDKRSLFIPSSIHDNPSLNFDEYVESLSYLDPLERARMLNGDWDVADMGEMFKREWFKHLQINHEPPGRAVRFWDNASSDGKGDYTVGTKMILTKENQFVIADVVRGQWSSHEKKKIMKQTALMDGTSVSQRMEQEPGSSGVDVIDDMRRNVFLGFDFQGIRSTGDKITRASPFASAVEGGLVYLMPGQWNKKFIDEVIQFPNGANDDQVDASASAHNFLAGGRRVRLLV</sequence>